<dbReference type="InterPro" id="IPR011333">
    <property type="entry name" value="SKP1/BTB/POZ_sf"/>
</dbReference>
<name>U9T8L5_RHIID</name>
<dbReference type="EMBL" id="KI297749">
    <property type="protein sequence ID" value="ERZ99710.1"/>
    <property type="molecule type" value="Genomic_DNA"/>
</dbReference>
<proteinExistence type="predicted"/>
<evidence type="ECO:0000259" key="2">
    <source>
        <dbReference type="PROSITE" id="PS51886"/>
    </source>
</evidence>
<gene>
    <name evidence="3" type="ORF">GLOINDRAFT_9231</name>
</gene>
<dbReference type="Gene3D" id="3.30.710.10">
    <property type="entry name" value="Potassium Channel Kv1.1, Chain A"/>
    <property type="match status" value="1"/>
</dbReference>
<evidence type="ECO:0000313" key="3">
    <source>
        <dbReference type="EMBL" id="ERZ99710.1"/>
    </source>
</evidence>
<dbReference type="GO" id="GO:0005737">
    <property type="term" value="C:cytoplasm"/>
    <property type="evidence" value="ECO:0007669"/>
    <property type="project" value="TreeGrafter"/>
</dbReference>
<reference evidence="3" key="1">
    <citation type="submission" date="2013-07" db="EMBL/GenBank/DDBJ databases">
        <title>The genome of an arbuscular mycorrhizal fungus provides insights into the evolution of the oldest plant symbiosis.</title>
        <authorList>
            <consortium name="DOE Joint Genome Institute"/>
            <person name="Tisserant E."/>
            <person name="Malbreil M."/>
            <person name="Kuo A."/>
            <person name="Kohler A."/>
            <person name="Symeonidi A."/>
            <person name="Balestrini R."/>
            <person name="Charron P."/>
            <person name="Duensing N."/>
            <person name="Frei-dit-Frey N."/>
            <person name="Gianinazzi-Pearson V."/>
            <person name="Gilbert B."/>
            <person name="Handa Y."/>
            <person name="Hijri M."/>
            <person name="Kaul R."/>
            <person name="Kawaguchi M."/>
            <person name="Krajinski F."/>
            <person name="Lammers P."/>
            <person name="Lapierre D."/>
            <person name="Masclaux F.G."/>
            <person name="Murat C."/>
            <person name="Morin E."/>
            <person name="Ndikumana S."/>
            <person name="Pagni M."/>
            <person name="Petitpierre D."/>
            <person name="Requena N."/>
            <person name="Rosikiewicz P."/>
            <person name="Riley R."/>
            <person name="Saito K."/>
            <person name="San Clemente H."/>
            <person name="Shapiro H."/>
            <person name="van Tuinen D."/>
            <person name="Becard G."/>
            <person name="Bonfante P."/>
            <person name="Paszkowski U."/>
            <person name="Shachar-Hill Y."/>
            <person name="Young J.P."/>
            <person name="Sanders I.R."/>
            <person name="Henrissat B."/>
            <person name="Rensing S.A."/>
            <person name="Grigoriev I.V."/>
            <person name="Corradi N."/>
            <person name="Roux C."/>
            <person name="Martin F."/>
        </authorList>
    </citation>
    <scope>NUCLEOTIDE SEQUENCE</scope>
    <source>
        <strain evidence="3">DAOM 197198</strain>
    </source>
</reference>
<protein>
    <submittedName>
        <fullName evidence="3">Uncharacterized protein</fullName>
    </submittedName>
</protein>
<dbReference type="PROSITE" id="PS51886">
    <property type="entry name" value="TLDC"/>
    <property type="match status" value="1"/>
</dbReference>
<dbReference type="Pfam" id="PF00651">
    <property type="entry name" value="BTB"/>
    <property type="match status" value="1"/>
</dbReference>
<dbReference type="PANTHER" id="PTHR46306">
    <property type="entry name" value="BTB/POZ DOMAIN-CONTAINING PROTEIN 9"/>
    <property type="match status" value="1"/>
</dbReference>
<dbReference type="SUPFAM" id="SSF54695">
    <property type="entry name" value="POZ domain"/>
    <property type="match status" value="1"/>
</dbReference>
<evidence type="ECO:0000259" key="1">
    <source>
        <dbReference type="PROSITE" id="PS50097"/>
    </source>
</evidence>
<dbReference type="Pfam" id="PF07534">
    <property type="entry name" value="TLD"/>
    <property type="match status" value="1"/>
</dbReference>
<dbReference type="PANTHER" id="PTHR46306:SF1">
    <property type="entry name" value="BTB_POZ DOMAIN-CONTAINING PROTEIN 9"/>
    <property type="match status" value="1"/>
</dbReference>
<feature type="domain" description="TLDc" evidence="2">
    <location>
        <begin position="140"/>
        <end position="314"/>
    </location>
</feature>
<dbReference type="VEuPathDB" id="FungiDB:RhiirFUN_023344"/>
<dbReference type="AlphaFoldDB" id="U9T8L5"/>
<dbReference type="InterPro" id="IPR006571">
    <property type="entry name" value="TLDc_dom"/>
</dbReference>
<accession>U9T8L5</accession>
<dbReference type="InterPro" id="IPR052407">
    <property type="entry name" value="BTB_POZ_domain_cont_9"/>
</dbReference>
<organism evidence="3">
    <name type="scientific">Rhizophagus irregularis (strain DAOM 181602 / DAOM 197198 / MUCL 43194)</name>
    <name type="common">Arbuscular mycorrhizal fungus</name>
    <name type="synonym">Glomus intraradices</name>
    <dbReference type="NCBI Taxonomy" id="747089"/>
    <lineage>
        <taxon>Eukaryota</taxon>
        <taxon>Fungi</taxon>
        <taxon>Fungi incertae sedis</taxon>
        <taxon>Mucoromycota</taxon>
        <taxon>Glomeromycotina</taxon>
        <taxon>Glomeromycetes</taxon>
        <taxon>Glomerales</taxon>
        <taxon>Glomeraceae</taxon>
        <taxon>Rhizophagus</taxon>
    </lineage>
</organism>
<sequence length="325" mass="37030">MAYNYESELSEAFGQLLKIETDYNVIIYIGKEPNFKEFHAHSNVLRCRSEYFDKILSDDSIEKKDGKYIIKKQNISPQAFNVVLKYLYTGKIDIANKTKTEISNIMTVSDELLLKKLTKLIEDYPIIEKKDSAGNNIDSIIINREHLTLFANWIDRKEGNINDIPYKFNLLYRANRDGNTAEMFHAKCDNKGATLVVVKVKNSEQIVGGYTPLSWVSGMIDKSTKDSFIFSLNSTNFQNARVAYSNDNGYSISCISECGPFFGGSDLYLNHCNGPDFWCAMKPFSYPSLGLPWKIIADDYEQPPVPIVEAWSILNRGAFKCRSMK</sequence>
<dbReference type="PROSITE" id="PS50097">
    <property type="entry name" value="BTB"/>
    <property type="match status" value="1"/>
</dbReference>
<dbReference type="CDD" id="cd18186">
    <property type="entry name" value="BTB_POZ_ZBTB_KLHL-like"/>
    <property type="match status" value="1"/>
</dbReference>
<dbReference type="SMART" id="SM00225">
    <property type="entry name" value="BTB"/>
    <property type="match status" value="1"/>
</dbReference>
<feature type="domain" description="BTB" evidence="1">
    <location>
        <begin position="23"/>
        <end position="96"/>
    </location>
</feature>
<dbReference type="HOGENOM" id="CLU_021542_0_1_1"/>
<dbReference type="InterPro" id="IPR000210">
    <property type="entry name" value="BTB/POZ_dom"/>
</dbReference>